<name>A0ABV5F6S2_9FLAO</name>
<protein>
    <submittedName>
        <fullName evidence="1">Uncharacterized protein</fullName>
    </submittedName>
</protein>
<dbReference type="RefSeq" id="WP_382384777.1">
    <property type="nucleotide sequence ID" value="NZ_JBHMEZ010000032.1"/>
</dbReference>
<accession>A0ABV5F6S2</accession>
<sequence length="311" mass="36299">MITLDIPERNLNMYLPECLAECDSEQYINMCNLIAKYNAHKIDLEAFKIKAVYKLLNLKPTKNITEAHEEEKNANIYALSQLIESYFETIEEDGAKEKRIKLNFIHNPIPTIAPLWCTFYGPSDAFKNVTEGEYSDALNFFMEFNKTKEPELLYFLMAVFYRKKRAFHWLKKRLPNYNGDVRERYNEHKIEDRVKEIKLLPDGYAYGFYLLFASFHEYLTNSEITLNGEQIRIGMLFDEPTEKQISSGMPGIGLKSIEYQISESGVFGSNTEVRETNLWEILIRLYDITKTHQDEKARAKAAEAKSKSKTK</sequence>
<dbReference type="EMBL" id="JBHMEZ010000032">
    <property type="protein sequence ID" value="MFB9055079.1"/>
    <property type="molecule type" value="Genomic_DNA"/>
</dbReference>
<reference evidence="1 2" key="1">
    <citation type="submission" date="2024-09" db="EMBL/GenBank/DDBJ databases">
        <authorList>
            <person name="Sun Q."/>
            <person name="Mori K."/>
        </authorList>
    </citation>
    <scope>NUCLEOTIDE SEQUENCE [LARGE SCALE GENOMIC DNA]</scope>
    <source>
        <strain evidence="1 2">CECT 8286</strain>
    </source>
</reference>
<dbReference type="Proteomes" id="UP001589605">
    <property type="component" value="Unassembled WGS sequence"/>
</dbReference>
<evidence type="ECO:0000313" key="2">
    <source>
        <dbReference type="Proteomes" id="UP001589605"/>
    </source>
</evidence>
<organism evidence="1 2">
    <name type="scientific">Formosa undariae</name>
    <dbReference type="NCBI Taxonomy" id="1325436"/>
    <lineage>
        <taxon>Bacteria</taxon>
        <taxon>Pseudomonadati</taxon>
        <taxon>Bacteroidota</taxon>
        <taxon>Flavobacteriia</taxon>
        <taxon>Flavobacteriales</taxon>
        <taxon>Flavobacteriaceae</taxon>
        <taxon>Formosa</taxon>
    </lineage>
</organism>
<proteinExistence type="predicted"/>
<comment type="caution">
    <text evidence="1">The sequence shown here is derived from an EMBL/GenBank/DDBJ whole genome shotgun (WGS) entry which is preliminary data.</text>
</comment>
<gene>
    <name evidence="1" type="ORF">ACFFVB_18505</name>
</gene>
<keyword evidence="2" id="KW-1185">Reference proteome</keyword>
<evidence type="ECO:0000313" key="1">
    <source>
        <dbReference type="EMBL" id="MFB9055079.1"/>
    </source>
</evidence>